<dbReference type="InterPro" id="IPR051999">
    <property type="entry name" value="Mediator_complex_subunit_1"/>
</dbReference>
<evidence type="ECO:0000256" key="3">
    <source>
        <dbReference type="ARBA" id="ARBA00020612"/>
    </source>
</evidence>
<dbReference type="GO" id="GO:0016592">
    <property type="term" value="C:mediator complex"/>
    <property type="evidence" value="ECO:0007669"/>
    <property type="project" value="InterPro"/>
</dbReference>
<dbReference type="InterPro" id="IPR019680">
    <property type="entry name" value="Mediator_Med1"/>
</dbReference>
<dbReference type="PANTHER" id="PTHR12881">
    <property type="entry name" value="MEDIATOR OF RNA POLYMERASE II TRANSCRIPTION SUBUNIT 1"/>
    <property type="match status" value="1"/>
</dbReference>
<comment type="function">
    <text evidence="9">Component of the Mediator complex, a coactivator involved in the regulated transcription of nearly all RNA polymerase II-dependent genes. Mediator functions as a bridge to convey information from gene-specific regulatory proteins to the basal RNA polymerase II transcription machinery. Mediator is recruited to promoters by direct interactions with regulatory proteins and serves as a scaffold for the assembly of a functional preinitiation complex with RNA polymerase II and the general transcription factors.</text>
</comment>
<comment type="similarity">
    <text evidence="2 9">Belongs to the Mediator complex subunit 1 family.</text>
</comment>
<evidence type="ECO:0000256" key="6">
    <source>
        <dbReference type="ARBA" id="ARBA00023163"/>
    </source>
</evidence>
<evidence type="ECO:0000256" key="2">
    <source>
        <dbReference type="ARBA" id="ARBA00006210"/>
    </source>
</evidence>
<keyword evidence="12" id="KW-1185">Reference proteome</keyword>
<evidence type="ECO:0000259" key="10">
    <source>
        <dbReference type="Pfam" id="PF10744"/>
    </source>
</evidence>
<keyword evidence="4 9" id="KW-0805">Transcription regulation</keyword>
<dbReference type="GO" id="GO:0046966">
    <property type="term" value="F:nuclear thyroid hormone receptor binding"/>
    <property type="evidence" value="ECO:0007669"/>
    <property type="project" value="TreeGrafter"/>
</dbReference>
<feature type="domain" description="Mediator complex subunit Med1" evidence="10">
    <location>
        <begin position="46"/>
        <end position="409"/>
    </location>
</feature>
<keyword evidence="5 9" id="KW-0010">Activator</keyword>
<evidence type="ECO:0000256" key="5">
    <source>
        <dbReference type="ARBA" id="ARBA00023159"/>
    </source>
</evidence>
<dbReference type="Ensembl" id="ENSEBUT00000014463.1">
    <property type="protein sequence ID" value="ENSEBUP00000013887.1"/>
    <property type="gene ID" value="ENSEBUG00000008753.1"/>
</dbReference>
<evidence type="ECO:0000256" key="9">
    <source>
        <dbReference type="RuleBase" id="RU364059"/>
    </source>
</evidence>
<evidence type="ECO:0000256" key="1">
    <source>
        <dbReference type="ARBA" id="ARBA00004123"/>
    </source>
</evidence>
<evidence type="ECO:0000256" key="4">
    <source>
        <dbReference type="ARBA" id="ARBA00023015"/>
    </source>
</evidence>
<sequence>MTQLYTLMEKLRAKHNQPKPWADIMKTVRQSLERRAGADGSQRLSRCLETLQKALKVTSPSAMVSQLETIAQEHGLSSHYNSTNYECYITSDMFYMMIQADCAGTICDIKVAHHGENPVSCPDLTNILRVGDFSKFSHHLEALASLYTLPGDSDMKNKMYLALQSLEMDLLRMSQLYRMTTNGSTLDCILHGNTGHLTARCGEYLTTLKIYVSPSDLIDETCGSTLSLTDDNVPRSLGLNVTVAVEGVNGLYRLPIVPLVMGNHAADEQGTPPFAAISTANSVELPACFVLRCQIPIPVSESTLQRISAITGITVPVIAENSSMLGLIQQSVLGKVNESVRFGRYHVLNLPGQQHCYFLNTVSLLHNNKEFHGSLIAKVPFVHPSHVPTILALLRQQLVFNTLLGSCIRGQPLSWTNQLSNRIQFEVSPVTDCSFTFSFQHPKQDSLLSVLVEISNQGQLSGKLFTSPVDGPICGDDYISRILQRCVSLPVTMRALYKKAETAPVCPVRPSNTAETRRALAALASNLSATLEELHKAHAPPTPEVPHCAILPSVDMYGVKSVHHDVVVPGVHPGYYPGYAAGHLYGGFHGLRHAGYYPYLKHRIGGVVNAPWLGYAGRAGCQYVAGVKGPVMRCGGLAGKGYLHNGFAYKK</sequence>
<dbReference type="GO" id="GO:0042974">
    <property type="term" value="F:nuclear retinoic acid receptor binding"/>
    <property type="evidence" value="ECO:0007669"/>
    <property type="project" value="TreeGrafter"/>
</dbReference>
<name>A0A8C4QDM8_EPTBU</name>
<dbReference type="GO" id="GO:0042809">
    <property type="term" value="F:nuclear vitamin D receptor binding"/>
    <property type="evidence" value="ECO:0007669"/>
    <property type="project" value="TreeGrafter"/>
</dbReference>
<dbReference type="GeneTree" id="ENSGT00660000095569"/>
<dbReference type="Pfam" id="PF10744">
    <property type="entry name" value="Med1"/>
    <property type="match status" value="1"/>
</dbReference>
<organism evidence="11 12">
    <name type="scientific">Eptatretus burgeri</name>
    <name type="common">Inshore hagfish</name>
    <dbReference type="NCBI Taxonomy" id="7764"/>
    <lineage>
        <taxon>Eukaryota</taxon>
        <taxon>Metazoa</taxon>
        <taxon>Chordata</taxon>
        <taxon>Craniata</taxon>
        <taxon>Vertebrata</taxon>
        <taxon>Cyclostomata</taxon>
        <taxon>Myxini</taxon>
        <taxon>Myxiniformes</taxon>
        <taxon>Myxinidae</taxon>
        <taxon>Eptatretinae</taxon>
        <taxon>Eptatretus</taxon>
    </lineage>
</organism>
<keyword evidence="6 9" id="KW-0804">Transcription</keyword>
<dbReference type="PANTHER" id="PTHR12881:SF10">
    <property type="entry name" value="MEDIATOR OF RNA POLYMERASE II TRANSCRIPTION SUBUNIT 1"/>
    <property type="match status" value="1"/>
</dbReference>
<evidence type="ECO:0000256" key="8">
    <source>
        <dbReference type="ARBA" id="ARBA00031254"/>
    </source>
</evidence>
<dbReference type="AlphaFoldDB" id="A0A8C4QDM8"/>
<proteinExistence type="inferred from homology"/>
<evidence type="ECO:0000313" key="11">
    <source>
        <dbReference type="Ensembl" id="ENSEBUP00000013887.1"/>
    </source>
</evidence>
<keyword evidence="7 9" id="KW-0539">Nucleus</keyword>
<reference evidence="11" key="1">
    <citation type="submission" date="2025-08" db="UniProtKB">
        <authorList>
            <consortium name="Ensembl"/>
        </authorList>
    </citation>
    <scope>IDENTIFICATION</scope>
</reference>
<reference evidence="11" key="2">
    <citation type="submission" date="2025-09" db="UniProtKB">
        <authorList>
            <consortium name="Ensembl"/>
        </authorList>
    </citation>
    <scope>IDENTIFICATION</scope>
</reference>
<accession>A0A8C4QDM8</accession>
<protein>
    <recommendedName>
        <fullName evidence="3 9">Mediator of RNA polymerase II transcription subunit 1</fullName>
    </recommendedName>
    <alternativeName>
        <fullName evidence="8 9">Mediator complex subunit 1</fullName>
    </alternativeName>
</protein>
<dbReference type="Proteomes" id="UP000694388">
    <property type="component" value="Unplaced"/>
</dbReference>
<evidence type="ECO:0000256" key="7">
    <source>
        <dbReference type="ARBA" id="ARBA00023242"/>
    </source>
</evidence>
<dbReference type="GO" id="GO:0003712">
    <property type="term" value="F:transcription coregulator activity"/>
    <property type="evidence" value="ECO:0007669"/>
    <property type="project" value="InterPro"/>
</dbReference>
<evidence type="ECO:0000313" key="12">
    <source>
        <dbReference type="Proteomes" id="UP000694388"/>
    </source>
</evidence>
<comment type="subcellular location">
    <subcellularLocation>
        <location evidence="1 9">Nucleus</location>
    </subcellularLocation>
</comment>
<dbReference type="GO" id="GO:0045944">
    <property type="term" value="P:positive regulation of transcription by RNA polymerase II"/>
    <property type="evidence" value="ECO:0007669"/>
    <property type="project" value="UniProtKB-ARBA"/>
</dbReference>
<dbReference type="GO" id="GO:0097067">
    <property type="term" value="P:cellular response to thyroid hormone stimulus"/>
    <property type="evidence" value="ECO:0007669"/>
    <property type="project" value="TreeGrafter"/>
</dbReference>